<evidence type="ECO:0000256" key="6">
    <source>
        <dbReference type="ARBA" id="ARBA00023273"/>
    </source>
</evidence>
<dbReference type="SUPFAM" id="SSF47473">
    <property type="entry name" value="EF-hand"/>
    <property type="match status" value="1"/>
</dbReference>
<name>A0AA38IID5_9CUCU</name>
<feature type="domain" description="EFHB C-terminal EF-hand" evidence="7">
    <location>
        <begin position="449"/>
        <end position="519"/>
    </location>
</feature>
<sequence>MASNKHKFIDRTPLILAAGKRSNDTEDSVANCLKNYSIADTSEALKYVANMDEKKNKPQFETEKYKNTMRKGIFTEIKPILQPKVKTRYQSLINELKETTYESHWNKVLGKGRDPIPGLPKGLNPLEVTFGIQSNKDESVKELINPSKGVYQILTESQIGHDLYKKSHNNYNAGERICRNYLTPAFDSTKRFGEHSRYDPRGIWVRCACTWHQNEPVVFVNKIQADFLNRTRSRLGECLTPNNIKKQLPENFVFGKPYKRELYRIEELLKDSNCPPCEFKRDLKRWLTSFNTLKTFIRRKVNIEFTLEDLCQRLLYYDKEKCGTLPLEVFYDVCACYHFLFDKENLEPFLQLLSIICNDRIEYKRFLDIVNYKKEPIQLMKLQDIPEQNQYYLTSSQAAVCDYVIINNVNSPTAGIPSIRNDLSRPTVPLGGCRADLENLGEDCSAGILLNPSIYLNYGLSFRDFFIPRNQNVIRSLFEKAGYKINDTIFEKLWLESIEHDKTGLVCVDTFHKMLEKHNGEKKKLIVDEATC</sequence>
<dbReference type="InterPro" id="IPR057428">
    <property type="entry name" value="EFHB_EF-hand_C"/>
</dbReference>
<evidence type="ECO:0000313" key="8">
    <source>
        <dbReference type="EMBL" id="KAJ3655579.1"/>
    </source>
</evidence>
<organism evidence="8 9">
    <name type="scientific">Zophobas morio</name>
    <dbReference type="NCBI Taxonomy" id="2755281"/>
    <lineage>
        <taxon>Eukaryota</taxon>
        <taxon>Metazoa</taxon>
        <taxon>Ecdysozoa</taxon>
        <taxon>Arthropoda</taxon>
        <taxon>Hexapoda</taxon>
        <taxon>Insecta</taxon>
        <taxon>Pterygota</taxon>
        <taxon>Neoptera</taxon>
        <taxon>Endopterygota</taxon>
        <taxon>Coleoptera</taxon>
        <taxon>Polyphaga</taxon>
        <taxon>Cucujiformia</taxon>
        <taxon>Tenebrionidae</taxon>
        <taxon>Zophobas</taxon>
    </lineage>
</organism>
<keyword evidence="4" id="KW-0677">Repeat</keyword>
<dbReference type="PANTHER" id="PTHR12086:SF12">
    <property type="entry name" value="EF-HAND DOMAIN-CONTAINING FAMILY MEMBER B"/>
    <property type="match status" value="1"/>
</dbReference>
<keyword evidence="3" id="KW-0963">Cytoplasm</keyword>
<evidence type="ECO:0000313" key="9">
    <source>
        <dbReference type="Proteomes" id="UP001168821"/>
    </source>
</evidence>
<dbReference type="Proteomes" id="UP001168821">
    <property type="component" value="Unassembled WGS sequence"/>
</dbReference>
<gene>
    <name evidence="8" type="ORF">Zmor_014702</name>
</gene>
<dbReference type="AlphaFoldDB" id="A0AA38IID5"/>
<accession>A0AA38IID5</accession>
<keyword evidence="9" id="KW-1185">Reference proteome</keyword>
<dbReference type="GO" id="GO:0005929">
    <property type="term" value="C:cilium"/>
    <property type="evidence" value="ECO:0007669"/>
    <property type="project" value="UniProtKB-SubCell"/>
</dbReference>
<evidence type="ECO:0000256" key="4">
    <source>
        <dbReference type="ARBA" id="ARBA00022737"/>
    </source>
</evidence>
<evidence type="ECO:0000256" key="5">
    <source>
        <dbReference type="ARBA" id="ARBA00023212"/>
    </source>
</evidence>
<dbReference type="InterPro" id="IPR040193">
    <property type="entry name" value="EFHC1/EFHC2/EFHB"/>
</dbReference>
<dbReference type="Pfam" id="PF25325">
    <property type="entry name" value="EF-hand_EFHB_C"/>
    <property type="match status" value="1"/>
</dbReference>
<evidence type="ECO:0000256" key="1">
    <source>
        <dbReference type="ARBA" id="ARBA00004138"/>
    </source>
</evidence>
<evidence type="ECO:0000259" key="7">
    <source>
        <dbReference type="Pfam" id="PF25325"/>
    </source>
</evidence>
<dbReference type="PANTHER" id="PTHR12086">
    <property type="entry name" value="EF-HAND DOMAIN C-TERMINAL CONTAINING PROTEIN"/>
    <property type="match status" value="1"/>
</dbReference>
<evidence type="ECO:0000256" key="3">
    <source>
        <dbReference type="ARBA" id="ARBA00022490"/>
    </source>
</evidence>
<dbReference type="EMBL" id="JALNTZ010000004">
    <property type="protein sequence ID" value="KAJ3655579.1"/>
    <property type="molecule type" value="Genomic_DNA"/>
</dbReference>
<proteinExistence type="predicted"/>
<keyword evidence="5" id="KW-0206">Cytoskeleton</keyword>
<keyword evidence="6" id="KW-0966">Cell projection</keyword>
<protein>
    <recommendedName>
        <fullName evidence="7">EFHB C-terminal EF-hand domain-containing protein</fullName>
    </recommendedName>
</protein>
<comment type="caution">
    <text evidence="8">The sequence shown here is derived from an EMBL/GenBank/DDBJ whole genome shotgun (WGS) entry which is preliminary data.</text>
</comment>
<reference evidence="8" key="1">
    <citation type="journal article" date="2023" name="G3 (Bethesda)">
        <title>Whole genome assemblies of Zophobas morio and Tenebrio molitor.</title>
        <authorList>
            <person name="Kaur S."/>
            <person name="Stinson S.A."/>
            <person name="diCenzo G.C."/>
        </authorList>
    </citation>
    <scope>NUCLEOTIDE SEQUENCE</scope>
    <source>
        <strain evidence="8">QUZm001</strain>
    </source>
</reference>
<comment type="subcellular location">
    <subcellularLocation>
        <location evidence="1">Cell projection</location>
        <location evidence="1">Cilium</location>
    </subcellularLocation>
    <subcellularLocation>
        <location evidence="2">Cytoplasm</location>
        <location evidence="2">Cytoskeleton</location>
    </subcellularLocation>
</comment>
<dbReference type="GO" id="GO:0005856">
    <property type="term" value="C:cytoskeleton"/>
    <property type="evidence" value="ECO:0007669"/>
    <property type="project" value="UniProtKB-SubCell"/>
</dbReference>
<dbReference type="InterPro" id="IPR011992">
    <property type="entry name" value="EF-hand-dom_pair"/>
</dbReference>
<evidence type="ECO:0000256" key="2">
    <source>
        <dbReference type="ARBA" id="ARBA00004245"/>
    </source>
</evidence>